<feature type="signal peptide" evidence="16">
    <location>
        <begin position="1"/>
        <end position="21"/>
    </location>
</feature>
<feature type="disulfide bond" evidence="14">
    <location>
        <begin position="532"/>
        <end position="541"/>
    </location>
</feature>
<comment type="subunit">
    <text evidence="13">Laminin is a complex glycoprotein, consisting of three different polypeptide chains (alpha, beta, gamma), which are bound to each other by disulfide bonds into a cross-shaped molecule comprising one long and three short arms with globules at each end.</text>
</comment>
<feature type="domain" description="Laminin G" evidence="17">
    <location>
        <begin position="2926"/>
        <end position="3134"/>
    </location>
</feature>
<dbReference type="Pfam" id="PF06008">
    <property type="entry name" value="Laminin_I"/>
    <property type="match status" value="1"/>
</dbReference>
<dbReference type="Pfam" id="PF00054">
    <property type="entry name" value="Laminin_G_1"/>
    <property type="match status" value="1"/>
</dbReference>
<dbReference type="GO" id="GO:0007411">
    <property type="term" value="P:axon guidance"/>
    <property type="evidence" value="ECO:0007669"/>
    <property type="project" value="TreeGrafter"/>
</dbReference>
<dbReference type="FunFam" id="2.10.25.10:FF:000242">
    <property type="entry name" value="Laminin subunit alpha 1"/>
    <property type="match status" value="1"/>
</dbReference>
<dbReference type="PROSITE" id="PS51117">
    <property type="entry name" value="LAMININ_NTER"/>
    <property type="match status" value="1"/>
</dbReference>
<dbReference type="Gene3D" id="2.60.120.200">
    <property type="match status" value="5"/>
</dbReference>
<feature type="disulfide bond" evidence="14">
    <location>
        <begin position="1210"/>
        <end position="1227"/>
    </location>
</feature>
<dbReference type="GO" id="GO:0045995">
    <property type="term" value="P:regulation of embryonic development"/>
    <property type="evidence" value="ECO:0007669"/>
    <property type="project" value="InterPro"/>
</dbReference>
<evidence type="ECO:0000259" key="17">
    <source>
        <dbReference type="PROSITE" id="PS50025"/>
    </source>
</evidence>
<dbReference type="InterPro" id="IPR001791">
    <property type="entry name" value="Laminin_G"/>
</dbReference>
<evidence type="ECO:0000256" key="6">
    <source>
        <dbReference type="ARBA" id="ARBA00022737"/>
    </source>
</evidence>
<dbReference type="PROSITE" id="PS51115">
    <property type="entry name" value="LAMININ_IVA"/>
    <property type="match status" value="2"/>
</dbReference>
<comment type="caution">
    <text evidence="14">Lacks conserved residue(s) required for the propagation of feature annotation.</text>
</comment>
<evidence type="ECO:0000256" key="12">
    <source>
        <dbReference type="ARBA" id="ARBA00023292"/>
    </source>
</evidence>
<feature type="domain" description="Laminin G" evidence="17">
    <location>
        <begin position="3140"/>
        <end position="3323"/>
    </location>
</feature>
<feature type="disulfide bond" evidence="14">
    <location>
        <begin position="1066"/>
        <end position="1083"/>
    </location>
</feature>
<dbReference type="PROSITE" id="PS01248">
    <property type="entry name" value="EGF_LAM_1"/>
    <property type="match status" value="7"/>
</dbReference>
<evidence type="ECO:0000256" key="5">
    <source>
        <dbReference type="ARBA" id="ARBA00022729"/>
    </source>
</evidence>
<feature type="domain" description="Laminin EGF-like" evidence="18">
    <location>
        <begin position="1064"/>
        <end position="1112"/>
    </location>
</feature>
<keyword evidence="7" id="KW-0084">Basement membrane</keyword>
<feature type="disulfide bond" evidence="14">
    <location>
        <begin position="1085"/>
        <end position="1094"/>
    </location>
</feature>
<feature type="disulfide bond" evidence="14">
    <location>
        <begin position="826"/>
        <end position="835"/>
    </location>
</feature>
<evidence type="ECO:0000256" key="13">
    <source>
        <dbReference type="ARBA" id="ARBA00065619"/>
    </source>
</evidence>
<feature type="domain" description="Laminin IV type A" evidence="19">
    <location>
        <begin position="582"/>
        <end position="773"/>
    </location>
</feature>
<dbReference type="FunFam" id="2.10.25.10:FF:000189">
    <property type="entry name" value="Laminin subunit alpha 2"/>
    <property type="match status" value="1"/>
</dbReference>
<feature type="chain" id="PRO_5038259455" evidence="16">
    <location>
        <begin position="22"/>
        <end position="3333"/>
    </location>
</feature>
<feature type="disulfide bond" evidence="14">
    <location>
        <begin position="488"/>
        <end position="497"/>
    </location>
</feature>
<dbReference type="Gene3D" id="2.10.25.10">
    <property type="entry name" value="Laminin"/>
    <property type="match status" value="15"/>
</dbReference>
<keyword evidence="10" id="KW-0325">Glycoprotein</keyword>
<feature type="domain" description="Laminin G" evidence="17">
    <location>
        <begin position="2274"/>
        <end position="2470"/>
    </location>
</feature>
<keyword evidence="3" id="KW-0964">Secreted</keyword>
<feature type="domain" description="Laminin EGF-like" evidence="18">
    <location>
        <begin position="807"/>
        <end position="856"/>
    </location>
</feature>
<gene>
    <name evidence="21" type="ORF">SSS_7566</name>
</gene>
<reference evidence="23" key="1">
    <citation type="journal article" date="2020" name="PLoS Negl. Trop. Dis.">
        <title>High-quality nuclear genome for Sarcoptes scabiei-A critical resource for a neglected parasite.</title>
        <authorList>
            <person name="Korhonen P.K."/>
            <person name="Gasser R.B."/>
            <person name="Ma G."/>
            <person name="Wang T."/>
            <person name="Stroehlein A.J."/>
            <person name="Young N.D."/>
            <person name="Ang C.S."/>
            <person name="Fernando D.D."/>
            <person name="Lu H.C."/>
            <person name="Taylor S."/>
            <person name="Reynolds S.L."/>
            <person name="Mofiz E."/>
            <person name="Najaraj S.H."/>
            <person name="Gowda H."/>
            <person name="Madugundu A."/>
            <person name="Renuse S."/>
            <person name="Holt D."/>
            <person name="Pandey A."/>
            <person name="Papenfuss A.T."/>
            <person name="Fischer K."/>
        </authorList>
    </citation>
    <scope>NUCLEOTIDE SEQUENCE [LARGE SCALE GENOMIC DNA]</scope>
</reference>
<dbReference type="GO" id="GO:0009887">
    <property type="term" value="P:animal organ morphogenesis"/>
    <property type="evidence" value="ECO:0007669"/>
    <property type="project" value="TreeGrafter"/>
</dbReference>
<feature type="domain" description="Laminin EGF-like" evidence="18">
    <location>
        <begin position="1208"/>
        <end position="1253"/>
    </location>
</feature>
<feature type="domain" description="Laminin EGF-like" evidence="18">
    <location>
        <begin position="1663"/>
        <end position="1709"/>
    </location>
</feature>
<reference evidence="22" key="3">
    <citation type="submission" date="2022-06" db="UniProtKB">
        <authorList>
            <consortium name="EnsemblMetazoa"/>
        </authorList>
    </citation>
    <scope>IDENTIFICATION</scope>
</reference>
<feature type="domain" description="Laminin G" evidence="17">
    <location>
        <begin position="2481"/>
        <end position="2669"/>
    </location>
</feature>
<dbReference type="Gene3D" id="2.170.300.10">
    <property type="entry name" value="Tie2 ligand-binding domain superfamily"/>
    <property type="match status" value="1"/>
</dbReference>
<evidence type="ECO:0000313" key="22">
    <source>
        <dbReference type="EnsemblMetazoa" id="KAF7488341.1"/>
    </source>
</evidence>
<keyword evidence="6" id="KW-0677">Repeat</keyword>
<evidence type="ECO:0000313" key="23">
    <source>
        <dbReference type="Proteomes" id="UP000070412"/>
    </source>
</evidence>
<dbReference type="Pfam" id="PF00055">
    <property type="entry name" value="Laminin_N"/>
    <property type="match status" value="1"/>
</dbReference>
<dbReference type="SMART" id="SM00181">
    <property type="entry name" value="EGF"/>
    <property type="match status" value="11"/>
</dbReference>
<dbReference type="EnsemblMetazoa" id="SSS_7566s_mrna">
    <property type="protein sequence ID" value="KAF7488341.1"/>
    <property type="gene ID" value="SSS_7566"/>
</dbReference>
<dbReference type="GO" id="GO:0030334">
    <property type="term" value="P:regulation of cell migration"/>
    <property type="evidence" value="ECO:0007669"/>
    <property type="project" value="InterPro"/>
</dbReference>
<feature type="domain" description="Laminin EGF-like" evidence="18">
    <location>
        <begin position="1605"/>
        <end position="1662"/>
    </location>
</feature>
<dbReference type="Pfam" id="PF02210">
    <property type="entry name" value="Laminin_G_2"/>
    <property type="match status" value="4"/>
</dbReference>
<evidence type="ECO:0000256" key="9">
    <source>
        <dbReference type="ARBA" id="ARBA00023157"/>
    </source>
</evidence>
<dbReference type="OrthoDB" id="8545473at2759"/>
<sequence length="3333" mass="375569">MFKPIIFVALVVFVWFQQCSAWKQLTLSYGSPQHYSRYHRLGGFDEIENAVQDHQQQSIRRSPNNSTINEATKGLYPNVINLATDAIISVNATCGETGPEYYCRLVSHTHNSTDCDVCDASNPDFSKRHPIKNAIDGTESWWQSPSLKNGKRYEWVTININLRQVYEIAYVIIKSSISPLPLNWILERSIDGITYYPWQYFAQSDTECWEKYRVRPSIGKLRYRTDDEVICTSMYAKNNAIGNEEIDVSLINGRPGAETPEGISPTLREFIRAQHIRIRMQKMRTLKGSLLYDSKDLDKSDSSLTNRLYYSIKDISIGGSCTCNGHADECQNPEPSTGSASRGLVSYQLPKCFCQHNTCGRSCETCCPLFNQKKWRAGTKRDGSPCEECQCYGHADECYYDSTVADKKLSINKHGVYEGGGVCVRCKHHTTGYNCEQCEDGYYRPEDVSIESEKPCLRCQCTGPGMNKLCVKDDSHIIEGRRAGDCLCREGFEGPKCDRCAQGYRNYPRCEQCTCVNAGIVNTNVCDGNCVCKANVVGNRCNKCKEGYYNLAADNPDGCSQCYCFGATNKCKPSDWGIEVIKSSERWKVTDVPGTFRIDPDVEDTRYEIANDDIPDSAQHLYFWEAPAAYLGQNLYTYGNSLKYLVKYVIVRGDTSGVYTEEPDVILEGGPDNARFGYRLDRREEDSDEDELNSTIILPLREQNWFRVDDQGHAIPDSQPSRQDFALLLHDLKRLLIRAKYHTDQVSGGLYQTDIEKASNSSASIKKAVGTEQCDCPPGYAGLSCEYCEPGYRRVNNILVNGVCEKCNCNNHAESCDPYTGVCSECLHNTTGPTCGECKPGFYGDATRGKEDDCKPCACPLLIPSNNFSPTCRLEPTAKYGYVCLECPEGYTGERCELCANGYFGNPLIPGGFCAPCDCGPNANTTIEGYCDRLTGQCKYCLENFGGWKCDECLVDHWGNAAIGDCKACNCDLQGSVSSQCDKVTGQCECKPNYTGVRCDHCAPGYGNIELGCPPCNCNMTGSTDTICDEDSGQCHCKPGVFGQHCDKCLEGHFGFSNNGCEWCNCNKLGSEGPDCDEFTGQCVCKPFVTGRDCSHCEPGFWNIASNKGCEPCNCNITGSYSNVCNEITGQCECKPGVGGLHCDQCLPGYYGFGPNGCSACEPCTAPGHICDPKTGKCVCPPNTAGPTCNDCAPGTWGFDVLTGCQTCDCNLQGSVSNECNHKTGECVCLDGFEGRHCEKCKFGYYRFPNCRRCDCHEPGTDPSACKENGLCQCDETGQCPCKQNVAGRRCDVCKENAFGLSSENPLGCFQCFCFGKSEQCDQSKRVWTEHNFPQREAYFVIGTTEIRSILGFKTIPSDTNSVGVANFGELQQLFYWTMPQEMLNDQVITYNGFLRFRIYSRGGGKLSDALRKRYPLVALQGNHRIILYHYGPDQISQTGLYRVKLHESEWTLADNPEYPVTRDVLMVALQKLQNILVRSSELTEANFVRISDISVEKATLGGFSSKLATGVEECRCPPQYTESSCQDPNIGYCRKRKPNYLDSKDILDLVGWAEPCQCYNYSRICDKETCECINCEGFTAGPYCNLCMRGYYGDPTRRIPCRKCACPTLVNSFSETCELLPGSNSEYVCTDCQVGYTGRHCEQCADGYWGDPMAPDGKCVPCNCSPIGSISNICDKKTGQCPCKEGITGHDCGNCPPRHVVTETGCLNCDDDCTGKLLDDVEFLESILQEANLTDVDSLPWTRLMYLTKKFNNTMNRMNRFKDRVLNGKEMTRNFTVDFDLETLADLLNLQARDLARKAPIEALKARDAVDRAQDIKDRIADLWEMIQSIINQLKRHGIDSTDPIGSSADRMFEEAIKILQELRMTDFSPDSRKAEIELKKAMYLLERVSQLLTERGDTRPMHDQINKLLRLLNEIYDLINRRIYPETREAQRIINMIRPMLRDILNARDDAVNNADATRTALDEARDLLALIHRDLFDTKIKFTNVADLVAQLNSLMNEIEKRRSILARLNPEYEEKYVKPCEEHAAELMRRVNELGRLFNQTKDQAQFPLQAANVYDTIVQALTEAEAAVANARAAAEKAFREANQDSDASLLQQAIDARRRSEELLQEASNLNKRLRDFQYELAQKQRMLAEIEAMIDSARQDLEWINQSLDQLPKGLGNEVRAIIDRLQSLLDNLANSHKRLDDVTQRIYSLEEEFKKLSSGPKADLDEIKRDITQSLLMLKRLKEEIVKIESKGPGLTRHQQQFDLNLDELKAKIKLARQKAASIRISLGADREGVCIRTYEPDIEPSFTNNIVMYYAIKHEHIRDSLLMYLGSRNVQSYNNDFMALEMVNRQIRFIWSTGNDERMITHPLMIMTNDALLSKDSNWYKIEVKRYGSTANLSVLSVPGARFQDPLEMSVTSNSESKRMNLDRNSYFYVGGLPPDLSNVPRQLQSRSFAGCLFEMYLDGKRVGLWNFTSTIGCDGCMEGATEPIDPNMYTFFDEFAYGKTRQISNYNKNQYLVSMHFRTFDEDALLFFTSNPRTKDYVAIFLKDGRVHFECHFGAGPGRQGTSQLLVTDEKLNTGQWVNLRAERENEYAVLEFVVDSNKRTYEKKLQTNLRSNELDLADADVYFGGVTPNFTLISSIDYPNVVFKSFVGCFNSPQIDTTSINFQRIQSFGIEPGCLEKPIRVASFFGDGYLELDGQPLNEHTEFSFTFKTPRKFGTLLLSTFEGQPRTYDRKDDHYYFFYIFNGTLEVRLNGGGGVSTYRFDNINVSDGNYHTVTCIKDSRRFRILIDDEQESTQIRLAKSRIIEAPTKGGLFIGGAPPGYTAINKGYSTNFYGVIRDIVFDSKLISFNNPVSFKGVGIGHEGSFEMEHPEEQLNYHHQQVVGPPMISSFRPNLFTSDRMVAMPAENYDYHFGCASTKTSMQMSIESDAMRFGDHLSDSDDFISLETTDNTFYGDFGLTFSFRTFYPNGVLFTLARNGHHHNHPPHHHQSRSNNIIRPVFVVALVDGILVLRMKMSEKYRFELHSSIERPLNDGQWHYVAVGRTKLSLWLNVDHKDMVENNNPKRRLALKKITAFIGGLPENIDQNNGGVNVEFDPIVSRAAGGAFLPTTEPFKGCLKHFYLNERHVDFKRMHQSDDRKCYSEIEKGVYFNGNNSWATYDEMFNIGLKADISFEFKTTKHQGVLFSMSNGTNEVPSLSIELADEGKIVASVDLGLGPFRAQKKFKNKFELCDGHWHTVKVQYTKNSISLKIDRHDVVYGLIEHSFDDRSLEPFTEAPLYIGGLPQGAPSGSLFSRKSFHGCMRNIEINDRRKDWLSDIKLFNNIDRNACPASIHSTRSI</sequence>
<feature type="disulfide bond" evidence="14">
    <location>
        <begin position="1282"/>
        <end position="1291"/>
    </location>
</feature>
<keyword evidence="11" id="KW-0966">Cell projection</keyword>
<dbReference type="PROSITE" id="PS50025">
    <property type="entry name" value="LAM_G_DOMAIN"/>
    <property type="match status" value="5"/>
</dbReference>
<dbReference type="GO" id="GO:0042995">
    <property type="term" value="C:cell projection"/>
    <property type="evidence" value="ECO:0007669"/>
    <property type="project" value="UniProtKB-SubCell"/>
</dbReference>
<feature type="domain" description="Laminin IV type A" evidence="19">
    <location>
        <begin position="1323"/>
        <end position="1514"/>
    </location>
</feature>
<feature type="disulfide bond" evidence="14">
    <location>
        <begin position="990"/>
        <end position="999"/>
    </location>
</feature>
<feature type="domain" description="Laminin EGF-like" evidence="18">
    <location>
        <begin position="459"/>
        <end position="512"/>
    </location>
</feature>
<evidence type="ECO:0000259" key="18">
    <source>
        <dbReference type="PROSITE" id="PS50027"/>
    </source>
</evidence>
<evidence type="ECO:0000256" key="4">
    <source>
        <dbReference type="ARBA" id="ARBA00022530"/>
    </source>
</evidence>
<evidence type="ECO:0000313" key="21">
    <source>
        <dbReference type="EMBL" id="KAF7488341.1"/>
    </source>
</evidence>
<feature type="disulfide bond" evidence="14">
    <location>
        <begin position="1115"/>
        <end position="1132"/>
    </location>
</feature>
<evidence type="ECO:0000256" key="7">
    <source>
        <dbReference type="ARBA" id="ARBA00022869"/>
    </source>
</evidence>
<keyword evidence="12 14" id="KW-0424">Laminin EGF-like domain</keyword>
<feature type="domain" description="Laminin EGF-like" evidence="18">
    <location>
        <begin position="969"/>
        <end position="1015"/>
    </location>
</feature>
<feature type="domain" description="Laminin N-terminal" evidence="20">
    <location>
        <begin position="71"/>
        <end position="320"/>
    </location>
</feature>
<feature type="disulfide bond" evidence="14">
    <location>
        <begin position="1208"/>
        <end position="1220"/>
    </location>
</feature>
<feature type="disulfide bond" evidence="14">
    <location>
        <begin position="971"/>
        <end position="988"/>
    </location>
</feature>
<feature type="domain" description="Laminin EGF-like" evidence="18">
    <location>
        <begin position="917"/>
        <end position="968"/>
    </location>
</feature>
<keyword evidence="5 16" id="KW-0732">Signal</keyword>
<feature type="domain" description="Laminin EGF-like" evidence="18">
    <location>
        <begin position="1113"/>
        <end position="1160"/>
    </location>
</feature>
<dbReference type="InterPro" id="IPR000742">
    <property type="entry name" value="EGF"/>
</dbReference>
<dbReference type="InterPro" id="IPR009254">
    <property type="entry name" value="Laminin_aI"/>
</dbReference>
<dbReference type="InterPro" id="IPR000034">
    <property type="entry name" value="Laminin_IV"/>
</dbReference>
<accession>A0A834V9D2</accession>
<dbReference type="InterPro" id="IPR002049">
    <property type="entry name" value="LE_dom"/>
</dbReference>
<feature type="domain" description="Laminin EGF-like" evidence="18">
    <location>
        <begin position="513"/>
        <end position="561"/>
    </location>
</feature>
<dbReference type="FunFam" id="2.10.25.10:FF:000224">
    <property type="entry name" value="Usherin"/>
    <property type="match status" value="1"/>
</dbReference>
<dbReference type="SMART" id="SM00180">
    <property type="entry name" value="EGF_Lam"/>
    <property type="match status" value="18"/>
</dbReference>
<dbReference type="InterPro" id="IPR013320">
    <property type="entry name" value="ConA-like_dom_sf"/>
</dbReference>
<dbReference type="FunFam" id="2.10.25.10:FF:000512">
    <property type="entry name" value="Laminin subunit alpha 1"/>
    <property type="match status" value="1"/>
</dbReference>
<evidence type="ECO:0000256" key="11">
    <source>
        <dbReference type="ARBA" id="ARBA00023273"/>
    </source>
</evidence>
<evidence type="ECO:0000256" key="15">
    <source>
        <dbReference type="SAM" id="Coils"/>
    </source>
</evidence>
<dbReference type="FunFam" id="2.10.25.10:FF:000074">
    <property type="entry name" value="Laminin subunit alpha"/>
    <property type="match status" value="2"/>
</dbReference>
<evidence type="ECO:0000256" key="16">
    <source>
        <dbReference type="SAM" id="SignalP"/>
    </source>
</evidence>
<feature type="disulfide bond" evidence="14">
    <location>
        <begin position="1665"/>
        <end position="1682"/>
    </location>
</feature>
<feature type="disulfide bond" evidence="14">
    <location>
        <begin position="1633"/>
        <end position="1642"/>
    </location>
</feature>
<dbReference type="Pfam" id="PF00053">
    <property type="entry name" value="EGF_laminin"/>
    <property type="match status" value="14"/>
</dbReference>
<evidence type="ECO:0000256" key="3">
    <source>
        <dbReference type="ARBA" id="ARBA00022525"/>
    </source>
</evidence>
<feature type="disulfide bond" evidence="14">
    <location>
        <begin position="1018"/>
        <end position="1035"/>
    </location>
</feature>
<feature type="disulfide bond" evidence="14">
    <location>
        <begin position="1684"/>
        <end position="1693"/>
    </location>
</feature>
<dbReference type="CDD" id="cd00110">
    <property type="entry name" value="LamG"/>
    <property type="match status" value="5"/>
</dbReference>
<keyword evidence="8 15" id="KW-0175">Coiled coil</keyword>
<proteinExistence type="predicted"/>
<dbReference type="GO" id="GO:0005102">
    <property type="term" value="F:signaling receptor binding"/>
    <property type="evidence" value="ECO:0007669"/>
    <property type="project" value="InterPro"/>
</dbReference>
<feature type="domain" description="Laminin EGF-like" evidence="18">
    <location>
        <begin position="1016"/>
        <end position="1063"/>
    </location>
</feature>
<feature type="disulfide bond" evidence="14">
    <location>
        <begin position="1134"/>
        <end position="1143"/>
    </location>
</feature>
<reference evidence="21" key="2">
    <citation type="submission" date="2020-01" db="EMBL/GenBank/DDBJ databases">
        <authorList>
            <person name="Korhonen P.K.K."/>
            <person name="Guangxu M.G."/>
            <person name="Wang T.W."/>
            <person name="Stroehlein A.J.S."/>
            <person name="Young N.D."/>
            <person name="Ang C.-S.A."/>
            <person name="Fernando D.W.F."/>
            <person name="Lu H.L."/>
            <person name="Taylor S.T."/>
            <person name="Ehtesham M.E.M."/>
            <person name="Najaraj S.H.N."/>
            <person name="Harsha G.H.G."/>
            <person name="Madugundu A.M."/>
            <person name="Renuse S.R."/>
            <person name="Holt D.H."/>
            <person name="Pandey A.P."/>
            <person name="Papenfuss A.P."/>
            <person name="Gasser R.B.G."/>
            <person name="Fischer K.F."/>
        </authorList>
    </citation>
    <scope>NUCLEOTIDE SEQUENCE</scope>
    <source>
        <strain evidence="21">SSS_KF_BRIS2020</strain>
    </source>
</reference>
<dbReference type="GO" id="GO:0005201">
    <property type="term" value="F:extracellular matrix structural constituent"/>
    <property type="evidence" value="ECO:0007669"/>
    <property type="project" value="TreeGrafter"/>
</dbReference>
<evidence type="ECO:0000259" key="19">
    <source>
        <dbReference type="PROSITE" id="PS51115"/>
    </source>
</evidence>
<dbReference type="FunFam" id="2.10.25.10:FF:000011">
    <property type="entry name" value="Cadherin EGF LAG seven-pass G-type receptor"/>
    <property type="match status" value="2"/>
</dbReference>
<evidence type="ECO:0000259" key="20">
    <source>
        <dbReference type="PROSITE" id="PS51117"/>
    </source>
</evidence>
<name>A0A834V9D2_SARSC</name>
<dbReference type="CDD" id="cd00055">
    <property type="entry name" value="EGF_Lam"/>
    <property type="match status" value="17"/>
</dbReference>
<evidence type="ECO:0000256" key="2">
    <source>
        <dbReference type="ARBA" id="ARBA00004316"/>
    </source>
</evidence>
<feature type="coiled-coil region" evidence="15">
    <location>
        <begin position="2066"/>
        <end position="2274"/>
    </location>
</feature>
<dbReference type="GO" id="GO:0030155">
    <property type="term" value="P:regulation of cell adhesion"/>
    <property type="evidence" value="ECO:0007669"/>
    <property type="project" value="InterPro"/>
</dbReference>
<dbReference type="FunFam" id="2.10.25.10:FF:000069">
    <property type="entry name" value="Laminin subunit alpha 1"/>
    <property type="match status" value="1"/>
</dbReference>
<dbReference type="Pfam" id="PF00052">
    <property type="entry name" value="Laminin_B"/>
    <property type="match status" value="2"/>
</dbReference>
<dbReference type="FunFam" id="2.10.25.10:FF:000106">
    <property type="entry name" value="Heparan sulfate proteoglycan 2"/>
    <property type="match status" value="1"/>
</dbReference>
<dbReference type="InterPro" id="IPR050440">
    <property type="entry name" value="Laminin/Netrin_ECM"/>
</dbReference>
<dbReference type="EMBL" id="WVUK01000066">
    <property type="protein sequence ID" value="KAF7488341.1"/>
    <property type="molecule type" value="Genomic_DNA"/>
</dbReference>
<keyword evidence="23" id="KW-1185">Reference proteome</keyword>
<feature type="disulfide bond" evidence="14">
    <location>
        <begin position="1037"/>
        <end position="1046"/>
    </location>
</feature>
<dbReference type="PANTHER" id="PTHR10574">
    <property type="entry name" value="NETRIN/LAMININ-RELATED"/>
    <property type="match status" value="1"/>
</dbReference>
<evidence type="ECO:0000256" key="14">
    <source>
        <dbReference type="PROSITE-ProRule" id="PRU00460"/>
    </source>
</evidence>
<dbReference type="InterPro" id="IPR008211">
    <property type="entry name" value="Laminin_N"/>
</dbReference>
<dbReference type="Pfam" id="PF24973">
    <property type="entry name" value="EGF_LMN_ATRN"/>
    <property type="match status" value="2"/>
</dbReference>
<evidence type="ECO:0000256" key="1">
    <source>
        <dbReference type="ARBA" id="ARBA00004302"/>
    </source>
</evidence>
<feature type="disulfide bond" evidence="14">
    <location>
        <begin position="1663"/>
        <end position="1675"/>
    </location>
</feature>
<dbReference type="PANTHER" id="PTHR10574:SF436">
    <property type="entry name" value="LAMININ SUBUNIT ALPHA-2"/>
    <property type="match status" value="1"/>
</dbReference>
<feature type="disulfide bond" evidence="14">
    <location>
        <begin position="1180"/>
        <end position="1189"/>
    </location>
</feature>
<organism evidence="21">
    <name type="scientific">Sarcoptes scabiei</name>
    <name type="common">Itch mite</name>
    <name type="synonym">Acarus scabiei</name>
    <dbReference type="NCBI Taxonomy" id="52283"/>
    <lineage>
        <taxon>Eukaryota</taxon>
        <taxon>Metazoa</taxon>
        <taxon>Ecdysozoa</taxon>
        <taxon>Arthropoda</taxon>
        <taxon>Chelicerata</taxon>
        <taxon>Arachnida</taxon>
        <taxon>Acari</taxon>
        <taxon>Acariformes</taxon>
        <taxon>Sarcoptiformes</taxon>
        <taxon>Astigmata</taxon>
        <taxon>Psoroptidia</taxon>
        <taxon>Sarcoptoidea</taxon>
        <taxon>Sarcoptidae</taxon>
        <taxon>Sarcoptinae</taxon>
        <taxon>Sarcoptes</taxon>
    </lineage>
</organism>
<dbReference type="Proteomes" id="UP000070412">
    <property type="component" value="Unassembled WGS sequence"/>
</dbReference>
<protein>
    <submittedName>
        <fullName evidence="21">Laminin subunit alpha-2</fullName>
    </submittedName>
</protein>
<dbReference type="GO" id="GO:0009888">
    <property type="term" value="P:tissue development"/>
    <property type="evidence" value="ECO:0007669"/>
    <property type="project" value="TreeGrafter"/>
</dbReference>
<keyword evidence="4" id="KW-0272">Extracellular matrix</keyword>
<comment type="subcellular location">
    <subcellularLocation>
        <location evidence="2">Cell projection</location>
    </subcellularLocation>
    <subcellularLocation>
        <location evidence="1">Secreted</location>
        <location evidence="1">Extracellular space</location>
        <location evidence="1">Extracellular matrix</location>
        <location evidence="1">Basement membrane</location>
    </subcellularLocation>
</comment>
<dbReference type="SMART" id="SM00136">
    <property type="entry name" value="LamNT"/>
    <property type="match status" value="1"/>
</dbReference>
<dbReference type="InterPro" id="IPR056863">
    <property type="entry name" value="LMN_ATRN_NET-like_EGF"/>
</dbReference>
<dbReference type="FunFam" id="2.60.120.260:FF:000017">
    <property type="entry name" value="Laminin subunit alpha 2"/>
    <property type="match status" value="1"/>
</dbReference>
<feature type="disulfide bond" evidence="14">
    <location>
        <begin position="941"/>
        <end position="950"/>
    </location>
</feature>
<feature type="domain" description="Laminin G" evidence="17">
    <location>
        <begin position="2676"/>
        <end position="2858"/>
    </location>
</feature>
<dbReference type="PRINTS" id="PR00011">
    <property type="entry name" value="EGFLAMININ"/>
</dbReference>
<feature type="disulfide bond" evidence="14">
    <location>
        <begin position="969"/>
        <end position="981"/>
    </location>
</feature>
<keyword evidence="9 14" id="KW-1015">Disulfide bond</keyword>
<dbReference type="Gene3D" id="2.60.120.260">
    <property type="entry name" value="Galactose-binding domain-like"/>
    <property type="match status" value="1"/>
</dbReference>
<feature type="disulfide bond" evidence="14">
    <location>
        <begin position="1064"/>
        <end position="1076"/>
    </location>
</feature>
<feature type="disulfide bond" evidence="14">
    <location>
        <begin position="1113"/>
        <end position="1125"/>
    </location>
</feature>
<feature type="domain" description="Laminin EGF-like" evidence="18">
    <location>
        <begin position="1161"/>
        <end position="1207"/>
    </location>
</feature>
<evidence type="ECO:0000256" key="8">
    <source>
        <dbReference type="ARBA" id="ARBA00023054"/>
    </source>
</evidence>
<dbReference type="GO" id="GO:0007155">
    <property type="term" value="P:cell adhesion"/>
    <property type="evidence" value="ECO:0007669"/>
    <property type="project" value="UniProtKB-ARBA"/>
</dbReference>
<dbReference type="FunFam" id="2.10.25.10:FF:000090">
    <property type="entry name" value="laminin subunit alpha"/>
    <property type="match status" value="1"/>
</dbReference>
<feature type="domain" description="Laminin EGF-like" evidence="18">
    <location>
        <begin position="1254"/>
        <end position="1311"/>
    </location>
</feature>
<dbReference type="FunFam" id="2.10.25.10:FF:000188">
    <property type="entry name" value="Laminin subunit gamma 2"/>
    <property type="match status" value="1"/>
</dbReference>
<dbReference type="GO" id="GO:0005604">
    <property type="term" value="C:basement membrane"/>
    <property type="evidence" value="ECO:0007669"/>
    <property type="project" value="UniProtKB-SubCell"/>
</dbReference>
<feature type="disulfide bond" evidence="14">
    <location>
        <begin position="1229"/>
        <end position="1238"/>
    </location>
</feature>
<dbReference type="SUPFAM" id="SSF49899">
    <property type="entry name" value="Concanavalin A-like lectins/glucanases"/>
    <property type="match status" value="5"/>
</dbReference>
<dbReference type="SUPFAM" id="SSF57196">
    <property type="entry name" value="EGF/Laminin"/>
    <property type="match status" value="14"/>
</dbReference>
<dbReference type="SMART" id="SM00282">
    <property type="entry name" value="LamG"/>
    <property type="match status" value="5"/>
</dbReference>
<feature type="disulfide bond" evidence="14">
    <location>
        <begin position="1016"/>
        <end position="1028"/>
    </location>
</feature>
<dbReference type="SMART" id="SM00281">
    <property type="entry name" value="LamB"/>
    <property type="match status" value="2"/>
</dbReference>
<dbReference type="PROSITE" id="PS50027">
    <property type="entry name" value="EGF_LAM_2"/>
    <property type="match status" value="13"/>
</dbReference>
<dbReference type="FunFam" id="2.10.25.10:FF:000033">
    <property type="entry name" value="Laminin subunit alpha 2"/>
    <property type="match status" value="1"/>
</dbReference>
<evidence type="ECO:0000256" key="10">
    <source>
        <dbReference type="ARBA" id="ARBA00023180"/>
    </source>
</evidence>